<dbReference type="SMART" id="SM00034">
    <property type="entry name" value="CLECT"/>
    <property type="match status" value="1"/>
</dbReference>
<dbReference type="PANTHER" id="PTHR22803">
    <property type="entry name" value="MANNOSE, PHOSPHOLIPASE, LECTIN RECEPTOR RELATED"/>
    <property type="match status" value="1"/>
</dbReference>
<dbReference type="InterPro" id="IPR018378">
    <property type="entry name" value="C-type_lectin_CS"/>
</dbReference>
<accession>A0A182Y9N7</accession>
<evidence type="ECO:0000313" key="2">
    <source>
        <dbReference type="EnsemblMetazoa" id="ASTEI05172-PA"/>
    </source>
</evidence>
<dbReference type="SUPFAM" id="SSF56436">
    <property type="entry name" value="C-type lectin-like"/>
    <property type="match status" value="1"/>
</dbReference>
<dbReference type="STRING" id="30069.A0A182Y9N7"/>
<dbReference type="EnsemblMetazoa" id="ASTEI05172-RA">
    <property type="protein sequence ID" value="ASTEI05172-PA"/>
    <property type="gene ID" value="ASTEI05172"/>
</dbReference>
<sequence>MKASLCATVIIGLVCAVLPGAHALRYTVHSTPLNFYQAYHQCISNGGYLVAIETAAQNAAVVKAIKKAGGAGPWWTSGTDYGLEGAWMWLSRHHCHRRPLVSATTQEDCLSIDATGLWKDGGCFAAYPYICEYNGH</sequence>
<dbReference type="InterPro" id="IPR001304">
    <property type="entry name" value="C-type_lectin-like"/>
</dbReference>
<dbReference type="InterPro" id="IPR050111">
    <property type="entry name" value="C-type_lectin/snaclec_domain"/>
</dbReference>
<name>A0A182Y9N7_ANOST</name>
<evidence type="ECO:0000256" key="1">
    <source>
        <dbReference type="ARBA" id="ARBA00023157"/>
    </source>
</evidence>
<dbReference type="Proteomes" id="UP000076408">
    <property type="component" value="Unassembled WGS sequence"/>
</dbReference>
<dbReference type="VEuPathDB" id="VectorBase:ASTEI05172"/>
<dbReference type="CDD" id="cd00037">
    <property type="entry name" value="CLECT"/>
    <property type="match status" value="1"/>
</dbReference>
<dbReference type="Pfam" id="PF00059">
    <property type="entry name" value="Lectin_C"/>
    <property type="match status" value="1"/>
</dbReference>
<dbReference type="Gene3D" id="3.10.100.10">
    <property type="entry name" value="Mannose-Binding Protein A, subunit A"/>
    <property type="match status" value="1"/>
</dbReference>
<keyword evidence="1" id="KW-1015">Disulfide bond</keyword>
<keyword evidence="3" id="KW-1185">Reference proteome</keyword>
<dbReference type="InterPro" id="IPR016186">
    <property type="entry name" value="C-type_lectin-like/link_sf"/>
</dbReference>
<dbReference type="PROSITE" id="PS50041">
    <property type="entry name" value="C_TYPE_LECTIN_2"/>
    <property type="match status" value="1"/>
</dbReference>
<reference evidence="3" key="1">
    <citation type="journal article" date="2014" name="Genome Biol.">
        <title>Genome analysis of a major urban malaria vector mosquito, Anopheles stephensi.</title>
        <authorList>
            <person name="Jiang X."/>
            <person name="Peery A."/>
            <person name="Hall A.B."/>
            <person name="Sharma A."/>
            <person name="Chen X.G."/>
            <person name="Waterhouse R.M."/>
            <person name="Komissarov A."/>
            <person name="Riehle M.M."/>
            <person name="Shouche Y."/>
            <person name="Sharakhova M.V."/>
            <person name="Lawson D."/>
            <person name="Pakpour N."/>
            <person name="Arensburger P."/>
            <person name="Davidson V.L."/>
            <person name="Eiglmeier K."/>
            <person name="Emrich S."/>
            <person name="George P."/>
            <person name="Kennedy R.C."/>
            <person name="Mane S.P."/>
            <person name="Maslen G."/>
            <person name="Oringanje C."/>
            <person name="Qi Y."/>
            <person name="Settlage R."/>
            <person name="Tojo M."/>
            <person name="Tubio J.M."/>
            <person name="Unger M.F."/>
            <person name="Wang B."/>
            <person name="Vernick K.D."/>
            <person name="Ribeiro J.M."/>
            <person name="James A.A."/>
            <person name="Michel K."/>
            <person name="Riehle M.A."/>
            <person name="Luckhart S."/>
            <person name="Sharakhov I.V."/>
            <person name="Tu Z."/>
        </authorList>
    </citation>
    <scope>NUCLEOTIDE SEQUENCE [LARGE SCALE GENOMIC DNA]</scope>
    <source>
        <strain evidence="3">Indian</strain>
    </source>
</reference>
<dbReference type="PROSITE" id="PS00615">
    <property type="entry name" value="C_TYPE_LECTIN_1"/>
    <property type="match status" value="1"/>
</dbReference>
<organism evidence="2 3">
    <name type="scientific">Anopheles stephensi</name>
    <name type="common">Indo-Pakistan malaria mosquito</name>
    <dbReference type="NCBI Taxonomy" id="30069"/>
    <lineage>
        <taxon>Eukaryota</taxon>
        <taxon>Metazoa</taxon>
        <taxon>Ecdysozoa</taxon>
        <taxon>Arthropoda</taxon>
        <taxon>Hexapoda</taxon>
        <taxon>Insecta</taxon>
        <taxon>Pterygota</taxon>
        <taxon>Neoptera</taxon>
        <taxon>Endopterygota</taxon>
        <taxon>Diptera</taxon>
        <taxon>Nematocera</taxon>
        <taxon>Culicoidea</taxon>
        <taxon>Culicidae</taxon>
        <taxon>Anophelinae</taxon>
        <taxon>Anopheles</taxon>
    </lineage>
</organism>
<dbReference type="AlphaFoldDB" id="A0A182Y9N7"/>
<protein>
    <submittedName>
        <fullName evidence="2">C-type lectin domain-containing protein</fullName>
    </submittedName>
</protein>
<dbReference type="VEuPathDB" id="VectorBase:ASTE007411"/>
<dbReference type="VEuPathDB" id="VectorBase:ASTEI20_041417"/>
<proteinExistence type="predicted"/>
<evidence type="ECO:0000313" key="3">
    <source>
        <dbReference type="Proteomes" id="UP000076408"/>
    </source>
</evidence>
<reference evidence="2" key="2">
    <citation type="submission" date="2020-05" db="UniProtKB">
        <authorList>
            <consortium name="EnsemblMetazoa"/>
        </authorList>
    </citation>
    <scope>IDENTIFICATION</scope>
    <source>
        <strain evidence="2">Indian</strain>
    </source>
</reference>
<dbReference type="InterPro" id="IPR016187">
    <property type="entry name" value="CTDL_fold"/>
</dbReference>